<keyword evidence="3 8" id="KW-0812">Transmembrane</keyword>
<comment type="function">
    <text evidence="8">Probably functions as a manganese efflux pump.</text>
</comment>
<gene>
    <name evidence="8 9" type="primary">mntP</name>
    <name evidence="9" type="ORF">bsdE14_06230</name>
</gene>
<reference evidence="9 10" key="1">
    <citation type="journal article" date="2024" name="Int. J. Syst. Evol. Microbiol.">
        <title>Clostridium omnivorum sp. nov., isolated from anoxic soil under the treatment of reductive soil disinfestation.</title>
        <authorList>
            <person name="Ueki A."/>
            <person name="Tonouchi A."/>
            <person name="Kaku N."/>
            <person name="Honma S."/>
            <person name="Ueki K."/>
        </authorList>
    </citation>
    <scope>NUCLEOTIDE SEQUENCE [LARGE SCALE GENOMIC DNA]</scope>
    <source>
        <strain evidence="9 10">E14</strain>
    </source>
</reference>
<dbReference type="EMBL" id="BRXR01000001">
    <property type="protein sequence ID" value="GLC29213.1"/>
    <property type="molecule type" value="Genomic_DNA"/>
</dbReference>
<dbReference type="PANTHER" id="PTHR35529:SF1">
    <property type="entry name" value="MANGANESE EFFLUX PUMP MNTP-RELATED"/>
    <property type="match status" value="1"/>
</dbReference>
<feature type="transmembrane region" description="Helical" evidence="8">
    <location>
        <begin position="6"/>
        <end position="28"/>
    </location>
</feature>
<keyword evidence="10" id="KW-1185">Reference proteome</keyword>
<comment type="subcellular location">
    <subcellularLocation>
        <location evidence="8">Cell membrane</location>
        <topology evidence="8">Multi-pass membrane protein</topology>
    </subcellularLocation>
</comment>
<dbReference type="InterPro" id="IPR022929">
    <property type="entry name" value="Put_MntP"/>
</dbReference>
<feature type="transmembrane region" description="Helical" evidence="8">
    <location>
        <begin position="40"/>
        <end position="59"/>
    </location>
</feature>
<evidence type="ECO:0000256" key="7">
    <source>
        <dbReference type="ARBA" id="ARBA00023211"/>
    </source>
</evidence>
<sequence length="185" mass="20179">MDLSLYSLFLISLALSLDAFGVAICIGLNGAVKRKNKIGFSFSFGFFQFFFALIGAYAGLLFNTYIAAVPEILGGIVIAIVGVMMIKEGFENKGECPLIRPKMYIVLGVSVSIDAMVIGFTALDNITNTLVILKYTIFIGIVTLVMTITAFLIAKYLKRIEPVGKYADYLGGIILILFGLKMIFL</sequence>
<evidence type="ECO:0000256" key="8">
    <source>
        <dbReference type="HAMAP-Rule" id="MF_01521"/>
    </source>
</evidence>
<feature type="transmembrane region" description="Helical" evidence="8">
    <location>
        <begin position="65"/>
        <end position="84"/>
    </location>
</feature>
<keyword evidence="5 8" id="KW-0406">Ion transport</keyword>
<dbReference type="PANTHER" id="PTHR35529">
    <property type="entry name" value="MANGANESE EFFLUX PUMP MNTP-RELATED"/>
    <property type="match status" value="1"/>
</dbReference>
<evidence type="ECO:0000256" key="4">
    <source>
        <dbReference type="ARBA" id="ARBA00022989"/>
    </source>
</evidence>
<keyword evidence="2 8" id="KW-1003">Cell membrane</keyword>
<evidence type="ECO:0000256" key="3">
    <source>
        <dbReference type="ARBA" id="ARBA00022692"/>
    </source>
</evidence>
<protein>
    <recommendedName>
        <fullName evidence="8">Putative manganese efflux pump MntP</fullName>
    </recommendedName>
</protein>
<evidence type="ECO:0000256" key="5">
    <source>
        <dbReference type="ARBA" id="ARBA00023065"/>
    </source>
</evidence>
<evidence type="ECO:0000256" key="1">
    <source>
        <dbReference type="ARBA" id="ARBA00022448"/>
    </source>
</evidence>
<dbReference type="Pfam" id="PF02659">
    <property type="entry name" value="Mntp"/>
    <property type="match status" value="1"/>
</dbReference>
<feature type="transmembrane region" description="Helical" evidence="8">
    <location>
        <begin position="104"/>
        <end position="123"/>
    </location>
</feature>
<evidence type="ECO:0000256" key="2">
    <source>
        <dbReference type="ARBA" id="ARBA00022475"/>
    </source>
</evidence>
<dbReference type="RefSeq" id="WP_264848500.1">
    <property type="nucleotide sequence ID" value="NZ_BRXR01000001.1"/>
</dbReference>
<keyword evidence="1 8" id="KW-0813">Transport</keyword>
<proteinExistence type="inferred from homology"/>
<keyword evidence="7 8" id="KW-0464">Manganese</keyword>
<evidence type="ECO:0000313" key="10">
    <source>
        <dbReference type="Proteomes" id="UP001208567"/>
    </source>
</evidence>
<comment type="caution">
    <text evidence="9">The sequence shown here is derived from an EMBL/GenBank/DDBJ whole genome shotgun (WGS) entry which is preliminary data.</text>
</comment>
<dbReference type="Proteomes" id="UP001208567">
    <property type="component" value="Unassembled WGS sequence"/>
</dbReference>
<keyword evidence="4 8" id="KW-1133">Transmembrane helix</keyword>
<feature type="transmembrane region" description="Helical" evidence="8">
    <location>
        <begin position="135"/>
        <end position="154"/>
    </location>
</feature>
<feature type="transmembrane region" description="Helical" evidence="8">
    <location>
        <begin position="166"/>
        <end position="184"/>
    </location>
</feature>
<name>A0ABQ5N1Y8_9CLOT</name>
<accession>A0ABQ5N1Y8</accession>
<organism evidence="9 10">
    <name type="scientific">Clostridium omnivorum</name>
    <dbReference type="NCBI Taxonomy" id="1604902"/>
    <lineage>
        <taxon>Bacteria</taxon>
        <taxon>Bacillati</taxon>
        <taxon>Bacillota</taxon>
        <taxon>Clostridia</taxon>
        <taxon>Eubacteriales</taxon>
        <taxon>Clostridiaceae</taxon>
        <taxon>Clostridium</taxon>
    </lineage>
</organism>
<comment type="similarity">
    <text evidence="8">Belongs to the MntP (TC 9.B.29) family.</text>
</comment>
<evidence type="ECO:0000313" key="9">
    <source>
        <dbReference type="EMBL" id="GLC29213.1"/>
    </source>
</evidence>
<dbReference type="HAMAP" id="MF_01521">
    <property type="entry name" value="MntP_pump"/>
    <property type="match status" value="1"/>
</dbReference>
<dbReference type="InterPro" id="IPR003810">
    <property type="entry name" value="Mntp/YtaF"/>
</dbReference>
<evidence type="ECO:0000256" key="6">
    <source>
        <dbReference type="ARBA" id="ARBA00023136"/>
    </source>
</evidence>
<keyword evidence="6 8" id="KW-0472">Membrane</keyword>